<reference evidence="2" key="1">
    <citation type="journal article" date="2017" name="Cell">
        <title>Insights into land plant evolution garnered from the Marchantia polymorpha genome.</title>
        <authorList>
            <person name="Bowman J.L."/>
            <person name="Kohchi T."/>
            <person name="Yamato K.T."/>
            <person name="Jenkins J."/>
            <person name="Shu S."/>
            <person name="Ishizaki K."/>
            <person name="Yamaoka S."/>
            <person name="Nishihama R."/>
            <person name="Nakamura Y."/>
            <person name="Berger F."/>
            <person name="Adam C."/>
            <person name="Aki S.S."/>
            <person name="Althoff F."/>
            <person name="Araki T."/>
            <person name="Arteaga-Vazquez M.A."/>
            <person name="Balasubrmanian S."/>
            <person name="Barry K."/>
            <person name="Bauer D."/>
            <person name="Boehm C.R."/>
            <person name="Briginshaw L."/>
            <person name="Caballero-Perez J."/>
            <person name="Catarino B."/>
            <person name="Chen F."/>
            <person name="Chiyoda S."/>
            <person name="Chovatia M."/>
            <person name="Davies K.M."/>
            <person name="Delmans M."/>
            <person name="Demura T."/>
            <person name="Dierschke T."/>
            <person name="Dolan L."/>
            <person name="Dorantes-Acosta A.E."/>
            <person name="Eklund D.M."/>
            <person name="Florent S.N."/>
            <person name="Flores-Sandoval E."/>
            <person name="Fujiyama A."/>
            <person name="Fukuzawa H."/>
            <person name="Galik B."/>
            <person name="Grimanelli D."/>
            <person name="Grimwood J."/>
            <person name="Grossniklaus U."/>
            <person name="Hamada T."/>
            <person name="Haseloff J."/>
            <person name="Hetherington A.J."/>
            <person name="Higo A."/>
            <person name="Hirakawa Y."/>
            <person name="Hundley H.N."/>
            <person name="Ikeda Y."/>
            <person name="Inoue K."/>
            <person name="Inoue S.I."/>
            <person name="Ishida S."/>
            <person name="Jia Q."/>
            <person name="Kakita M."/>
            <person name="Kanazawa T."/>
            <person name="Kawai Y."/>
            <person name="Kawashima T."/>
            <person name="Kennedy M."/>
            <person name="Kinose K."/>
            <person name="Kinoshita T."/>
            <person name="Kohara Y."/>
            <person name="Koide E."/>
            <person name="Komatsu K."/>
            <person name="Kopischke S."/>
            <person name="Kubo M."/>
            <person name="Kyozuka J."/>
            <person name="Lagercrantz U."/>
            <person name="Lin S.S."/>
            <person name="Lindquist E."/>
            <person name="Lipzen A.M."/>
            <person name="Lu C.W."/>
            <person name="De Luna E."/>
            <person name="Martienssen R.A."/>
            <person name="Minamino N."/>
            <person name="Mizutani M."/>
            <person name="Mizutani M."/>
            <person name="Mochizuki N."/>
            <person name="Monte I."/>
            <person name="Mosher R."/>
            <person name="Nagasaki H."/>
            <person name="Nakagami H."/>
            <person name="Naramoto S."/>
            <person name="Nishitani K."/>
            <person name="Ohtani M."/>
            <person name="Okamoto T."/>
            <person name="Okumura M."/>
            <person name="Phillips J."/>
            <person name="Pollak B."/>
            <person name="Reinders A."/>
            <person name="Rovekamp M."/>
            <person name="Sano R."/>
            <person name="Sawa S."/>
            <person name="Schmid M.W."/>
            <person name="Shirakawa M."/>
            <person name="Solano R."/>
            <person name="Spunde A."/>
            <person name="Suetsugu N."/>
            <person name="Sugano S."/>
            <person name="Sugiyama A."/>
            <person name="Sun R."/>
            <person name="Suzuki Y."/>
            <person name="Takenaka M."/>
            <person name="Takezawa D."/>
            <person name="Tomogane H."/>
            <person name="Tsuzuki M."/>
            <person name="Ueda T."/>
            <person name="Umeda M."/>
            <person name="Ward J.M."/>
            <person name="Watanabe Y."/>
            <person name="Yazaki K."/>
            <person name="Yokoyama R."/>
            <person name="Yoshitake Y."/>
            <person name="Yotsui I."/>
            <person name="Zachgo S."/>
            <person name="Schmutz J."/>
        </authorList>
    </citation>
    <scope>NUCLEOTIDE SEQUENCE [LARGE SCALE GENOMIC DNA]</scope>
    <source>
        <strain evidence="2">Tak-1</strain>
    </source>
</reference>
<accession>A0A2R6WDG9</accession>
<protein>
    <submittedName>
        <fullName evidence="1">Uncharacterized protein</fullName>
    </submittedName>
</protein>
<dbReference type="Proteomes" id="UP000244005">
    <property type="component" value="Unassembled WGS sequence"/>
</dbReference>
<dbReference type="EMBL" id="KZ772777">
    <property type="protein sequence ID" value="PTQ31874.1"/>
    <property type="molecule type" value="Genomic_DNA"/>
</dbReference>
<gene>
    <name evidence="1" type="ORF">MARPO_0105s0001</name>
</gene>
<dbReference type="GO" id="GO:0007166">
    <property type="term" value="P:cell surface receptor signaling pathway"/>
    <property type="evidence" value="ECO:0007669"/>
    <property type="project" value="InterPro"/>
</dbReference>
<evidence type="ECO:0000313" key="1">
    <source>
        <dbReference type="EMBL" id="PTQ31874.1"/>
    </source>
</evidence>
<sequence>MIRNHQSNSEKSLGQCEHSHSCLTQSALVLKWPSTLGELRRWNTSDNGKESLCTRDESLCTRDDGHRFSTKPARSKDLSHQNFISRCPEAALTWRKCIHCVRLTWNWLCCLLSCKRCHQLWSRAVASGGDDAVKQAVDRNKNCKAFLVLLEGLAPLVQFLCDSSKKGQGQNKSTPVTEWLEKLRSRLEEAEALVRECISQGSRPWNIVKNRSTSKKLVEVTRGITDLVGQAPLVQLGYTKETTDEVKKILEVACETGHELM</sequence>
<evidence type="ECO:0000313" key="2">
    <source>
        <dbReference type="Proteomes" id="UP000244005"/>
    </source>
</evidence>
<organism evidence="1 2">
    <name type="scientific">Marchantia polymorpha</name>
    <name type="common">Common liverwort</name>
    <name type="synonym">Marchantia aquatica</name>
    <dbReference type="NCBI Taxonomy" id="3197"/>
    <lineage>
        <taxon>Eukaryota</taxon>
        <taxon>Viridiplantae</taxon>
        <taxon>Streptophyta</taxon>
        <taxon>Embryophyta</taxon>
        <taxon>Marchantiophyta</taxon>
        <taxon>Marchantiopsida</taxon>
        <taxon>Marchantiidae</taxon>
        <taxon>Marchantiales</taxon>
        <taxon>Marchantiaceae</taxon>
        <taxon>Marchantia</taxon>
    </lineage>
</organism>
<keyword evidence="2" id="KW-1185">Reference proteome</keyword>
<dbReference type="InterPro" id="IPR036537">
    <property type="entry name" value="Adaptor_Cbl_N_dom_sf"/>
</dbReference>
<proteinExistence type="predicted"/>
<dbReference type="Gene3D" id="1.20.930.20">
    <property type="entry name" value="Adaptor protein Cbl, N-terminal domain"/>
    <property type="match status" value="1"/>
</dbReference>
<dbReference type="AlphaFoldDB" id="A0A2R6WDG9"/>
<name>A0A2R6WDG9_MARPO</name>